<evidence type="ECO:0000313" key="2">
    <source>
        <dbReference type="Ensembl" id="ENSPNYP00000007842.1"/>
    </source>
</evidence>
<dbReference type="InterPro" id="IPR000477">
    <property type="entry name" value="RT_dom"/>
</dbReference>
<feature type="domain" description="Reverse transcriptase" evidence="1">
    <location>
        <begin position="1"/>
        <end position="164"/>
    </location>
</feature>
<reference evidence="2" key="1">
    <citation type="submission" date="2023-09" db="UniProtKB">
        <authorList>
            <consortium name="Ensembl"/>
        </authorList>
    </citation>
    <scope>IDENTIFICATION</scope>
</reference>
<dbReference type="STRING" id="303518.ENSPNYP00000007842"/>
<dbReference type="PANTHER" id="PTHR31635">
    <property type="entry name" value="REVERSE TRANSCRIPTASE DOMAIN-CONTAINING PROTEIN-RELATED"/>
    <property type="match status" value="1"/>
</dbReference>
<name>A0A3B4FBG8_9CICH</name>
<dbReference type="Ensembl" id="ENSPNYT00000008033.1">
    <property type="protein sequence ID" value="ENSPNYP00000007842.1"/>
    <property type="gene ID" value="ENSPNYG00000006014.1"/>
</dbReference>
<sequence>SGISPFTATVPVKSGVRQGCPLSPILFILVMEPLACALRLNESIKGLTAPGSGGLEVTFSMYMDDMTLLLTDNKSIDVNLAVCEAFTAASGMRINKGKSEVIHFKWREIKENWGLKEKFETLKILGVEIGENMQTKNWNSKLQKIQGKLLNWKDRELSFIGMVLVLKAEVIASIAFLATTLPIPAFSKNSVFLDQKCRLSVDGRPKWREKDAFTNKNVLVWTWFEMQTIQTWVYSQETSYGKHRNSS</sequence>
<organism evidence="2">
    <name type="scientific">Pundamilia nyererei</name>
    <dbReference type="NCBI Taxonomy" id="303518"/>
    <lineage>
        <taxon>Eukaryota</taxon>
        <taxon>Metazoa</taxon>
        <taxon>Chordata</taxon>
        <taxon>Craniata</taxon>
        <taxon>Vertebrata</taxon>
        <taxon>Euteleostomi</taxon>
        <taxon>Actinopterygii</taxon>
        <taxon>Neopterygii</taxon>
        <taxon>Teleostei</taxon>
        <taxon>Neoteleostei</taxon>
        <taxon>Acanthomorphata</taxon>
        <taxon>Ovalentaria</taxon>
        <taxon>Cichlomorphae</taxon>
        <taxon>Cichliformes</taxon>
        <taxon>Cichlidae</taxon>
        <taxon>African cichlids</taxon>
        <taxon>Pseudocrenilabrinae</taxon>
        <taxon>Haplochromini</taxon>
        <taxon>Pundamilia</taxon>
    </lineage>
</organism>
<dbReference type="PROSITE" id="PS50878">
    <property type="entry name" value="RT_POL"/>
    <property type="match status" value="1"/>
</dbReference>
<dbReference type="AlphaFoldDB" id="A0A3B4FBG8"/>
<dbReference type="GeneTree" id="ENSGT00940000163630"/>
<dbReference type="PANTHER" id="PTHR31635:SF196">
    <property type="entry name" value="REVERSE TRANSCRIPTASE DOMAIN-CONTAINING PROTEIN-RELATED"/>
    <property type="match status" value="1"/>
</dbReference>
<evidence type="ECO:0000259" key="1">
    <source>
        <dbReference type="PROSITE" id="PS50878"/>
    </source>
</evidence>
<accession>A0A3B4FBG8</accession>
<dbReference type="Pfam" id="PF00078">
    <property type="entry name" value="RVT_1"/>
    <property type="match status" value="1"/>
</dbReference>
<proteinExistence type="predicted"/>
<protein>
    <recommendedName>
        <fullName evidence="1">Reverse transcriptase domain-containing protein</fullName>
    </recommendedName>
</protein>